<feature type="region of interest" description="Disordered" evidence="1">
    <location>
        <begin position="73"/>
        <end position="172"/>
    </location>
</feature>
<reference evidence="3 4" key="1">
    <citation type="submission" date="2018-08" db="EMBL/GenBank/DDBJ databases">
        <title>Whole genome sequence analysis of Dermacoccus abyssi bacteria isolated from Deep Mariana trench Micromonospora spp reveals genes involved in the environmental adaptation and production of secondary metabolites.</title>
        <authorList>
            <person name="Abdel-Mageed W.M."/>
            <person name="Lehri B."/>
            <person name="Nouioui I."/>
            <person name="Goodfellow I."/>
            <person name="Jaspars M."/>
            <person name="Karlyshev A."/>
        </authorList>
    </citation>
    <scope>NUCLEOTIDE SEQUENCE [LARGE SCALE GENOMIC DNA]</scope>
    <source>
        <strain evidence="3 4">MT1.1</strain>
    </source>
</reference>
<keyword evidence="2" id="KW-0472">Membrane</keyword>
<dbReference type="Proteomes" id="UP000285376">
    <property type="component" value="Unassembled WGS sequence"/>
</dbReference>
<feature type="compositionally biased region" description="Basic and acidic residues" evidence="1">
    <location>
        <begin position="80"/>
        <end position="172"/>
    </location>
</feature>
<keyword evidence="2" id="KW-0812">Transmembrane</keyword>
<accession>A0A417Z4Q6</accession>
<proteinExistence type="predicted"/>
<evidence type="ECO:0000313" key="3">
    <source>
        <dbReference type="EMBL" id="RHW45192.1"/>
    </source>
</evidence>
<feature type="transmembrane region" description="Helical" evidence="2">
    <location>
        <begin position="46"/>
        <end position="66"/>
    </location>
</feature>
<keyword evidence="2" id="KW-1133">Transmembrane helix</keyword>
<protein>
    <recommendedName>
        <fullName evidence="5">DUF1049 domain-containing protein</fullName>
    </recommendedName>
</protein>
<sequence length="172" mass="19339">MFALAIVLLIAAAALVLWVIFGLNDAGNNKIHFDGFGITADLSPLTLFLLGALALLLVWAATRLIAAGTKRGMRKRRERKTLEKEHKLHEKDRLAAERDRDALRDERDAEAHQRETAEARQRVAERDVARSEDDHRTDANDVRGTEPQRGAHSDVRDADVRDAATDGRHYRD</sequence>
<dbReference type="AlphaFoldDB" id="A0A417Z4Q6"/>
<organism evidence="3 4">
    <name type="scientific">Dermacoccus abyssi</name>
    <dbReference type="NCBI Taxonomy" id="322596"/>
    <lineage>
        <taxon>Bacteria</taxon>
        <taxon>Bacillati</taxon>
        <taxon>Actinomycetota</taxon>
        <taxon>Actinomycetes</taxon>
        <taxon>Micrococcales</taxon>
        <taxon>Dermacoccaceae</taxon>
        <taxon>Dermacoccus</taxon>
    </lineage>
</organism>
<comment type="caution">
    <text evidence="3">The sequence shown here is derived from an EMBL/GenBank/DDBJ whole genome shotgun (WGS) entry which is preliminary data.</text>
</comment>
<dbReference type="EMBL" id="QWLM01000011">
    <property type="protein sequence ID" value="RHW45192.1"/>
    <property type="molecule type" value="Genomic_DNA"/>
</dbReference>
<evidence type="ECO:0000256" key="2">
    <source>
        <dbReference type="SAM" id="Phobius"/>
    </source>
</evidence>
<evidence type="ECO:0008006" key="5">
    <source>
        <dbReference type="Google" id="ProtNLM"/>
    </source>
</evidence>
<gene>
    <name evidence="3" type="ORF">D1832_10100</name>
</gene>
<evidence type="ECO:0000313" key="4">
    <source>
        <dbReference type="Proteomes" id="UP000285376"/>
    </source>
</evidence>
<evidence type="ECO:0000256" key="1">
    <source>
        <dbReference type="SAM" id="MobiDB-lite"/>
    </source>
</evidence>
<dbReference type="RefSeq" id="WP_118913771.1">
    <property type="nucleotide sequence ID" value="NZ_CBCRVH010000011.1"/>
</dbReference>
<name>A0A417Z4Q6_9MICO</name>